<keyword evidence="3" id="KW-1185">Reference proteome</keyword>
<reference evidence="2 3" key="1">
    <citation type="journal article" date="2024" name="Commun. Biol.">
        <title>Comparative genomic analysis of thermophilic fungi reveals convergent evolutionary adaptations and gene losses.</title>
        <authorList>
            <person name="Steindorff A.S."/>
            <person name="Aguilar-Pontes M.V."/>
            <person name="Robinson A.J."/>
            <person name="Andreopoulos B."/>
            <person name="LaButti K."/>
            <person name="Kuo A."/>
            <person name="Mondo S."/>
            <person name="Riley R."/>
            <person name="Otillar R."/>
            <person name="Haridas S."/>
            <person name="Lipzen A."/>
            <person name="Grimwood J."/>
            <person name="Schmutz J."/>
            <person name="Clum A."/>
            <person name="Reid I.D."/>
            <person name="Moisan M.C."/>
            <person name="Butler G."/>
            <person name="Nguyen T.T.M."/>
            <person name="Dewar K."/>
            <person name="Conant G."/>
            <person name="Drula E."/>
            <person name="Henrissat B."/>
            <person name="Hansel C."/>
            <person name="Singer S."/>
            <person name="Hutchinson M.I."/>
            <person name="de Vries R.P."/>
            <person name="Natvig D.O."/>
            <person name="Powell A.J."/>
            <person name="Tsang A."/>
            <person name="Grigoriev I.V."/>
        </authorList>
    </citation>
    <scope>NUCLEOTIDE SEQUENCE [LARGE SCALE GENOMIC DNA]</scope>
    <source>
        <strain evidence="2 3">CBS 494.80</strain>
    </source>
</reference>
<dbReference type="Proteomes" id="UP001595075">
    <property type="component" value="Unassembled WGS sequence"/>
</dbReference>
<evidence type="ECO:0000313" key="3">
    <source>
        <dbReference type="Proteomes" id="UP001595075"/>
    </source>
</evidence>
<evidence type="ECO:0000256" key="1">
    <source>
        <dbReference type="SAM" id="MobiDB-lite"/>
    </source>
</evidence>
<comment type="caution">
    <text evidence="2">The sequence shown here is derived from an EMBL/GenBank/DDBJ whole genome shotgun (WGS) entry which is preliminary data.</text>
</comment>
<name>A0ABR4C4D9_9HELO</name>
<feature type="compositionally biased region" description="Basic and acidic residues" evidence="1">
    <location>
        <begin position="113"/>
        <end position="143"/>
    </location>
</feature>
<evidence type="ECO:0000313" key="2">
    <source>
        <dbReference type="EMBL" id="KAL2064781.1"/>
    </source>
</evidence>
<proteinExistence type="predicted"/>
<accession>A0ABR4C4D9</accession>
<organism evidence="2 3">
    <name type="scientific">Oculimacula yallundae</name>
    <dbReference type="NCBI Taxonomy" id="86028"/>
    <lineage>
        <taxon>Eukaryota</taxon>
        <taxon>Fungi</taxon>
        <taxon>Dikarya</taxon>
        <taxon>Ascomycota</taxon>
        <taxon>Pezizomycotina</taxon>
        <taxon>Leotiomycetes</taxon>
        <taxon>Helotiales</taxon>
        <taxon>Ploettnerulaceae</taxon>
        <taxon>Oculimacula</taxon>
    </lineage>
</organism>
<dbReference type="EMBL" id="JAZHXI010000013">
    <property type="protein sequence ID" value="KAL2064781.1"/>
    <property type="molecule type" value="Genomic_DNA"/>
</dbReference>
<sequence length="143" mass="15467">MNSNATYPNPIPSSSPPLPLVLWTLQPNPALNATRPSSKPTTLTSPHGLAIHAICLNRPSQYVLANAGNQSAGSSSENVHTFMIVQLVGKGNVAVLLRMTRRPEPAGMVGMVGREEERGDREVQKGQMKGRERGMDLIAREED</sequence>
<protein>
    <submittedName>
        <fullName evidence="2">Uncharacterized protein</fullName>
    </submittedName>
</protein>
<gene>
    <name evidence="2" type="ORF">VTL71DRAFT_3920</name>
</gene>
<feature type="region of interest" description="Disordered" evidence="1">
    <location>
        <begin position="107"/>
        <end position="143"/>
    </location>
</feature>